<feature type="region of interest" description="Disordered" evidence="2">
    <location>
        <begin position="214"/>
        <end position="242"/>
    </location>
</feature>
<feature type="compositionally biased region" description="Low complexity" evidence="2">
    <location>
        <begin position="111"/>
        <end position="129"/>
    </location>
</feature>
<gene>
    <name evidence="3" type="ORF">OEZ85_011234</name>
</gene>
<evidence type="ECO:0008006" key="5">
    <source>
        <dbReference type="Google" id="ProtNLM"/>
    </source>
</evidence>
<protein>
    <recommendedName>
        <fullName evidence="5">F-box domain-containing protein</fullName>
    </recommendedName>
</protein>
<evidence type="ECO:0000256" key="1">
    <source>
        <dbReference type="ARBA" id="ARBA00004430"/>
    </source>
</evidence>
<name>A0ABY8TRW9_TETOB</name>
<proteinExistence type="predicted"/>
<sequence length="693" mass="70864">MGPKRRKSGASGQPSKKRRKGLLGAAGYDSEEDEDYAPSKPASKPTRARKAIPTRRESEFAWGDEQDSDSDTEPDSGRDSSEDAALEAAYASPDDADTSDDESSDEDETLAARQARLCQQQSAAAAPSSKGRRKGRAVPASRAGAAAAAEQQPATGWDHLPTSVLAKVFLRVCAAGALPMAPRLACVCSSWAAAAAETTELWSVLDTQYLPAAAAGSGRSSGSSRSCPASKRRKAAEQQQRQGYTADEGLASWLAAGRLQQLQELRISCAGSSHLSLEDPVFFEDAEAAAAAAAGSGSSGSRSAGGGLLGGGCAEIGGQVLLLLAQGCHQLRRVTVSGAPSFRAEELSAALLAMPLLDELRLSGLRITPVQGLDAAVRRVLDAAAATGTPALSRLLDLSCSCSAIGGGIDLHLEGLQAAMPLLRVLKLSGLGGFYGFNATARNAASLPGFSHLHTLHIGCAMLQLPSGLLRSGTSYVTDACLLNMAGKSPRLEDLDISGAHVSQQGLTALAVALCAAGGGSSSISSSSSKVDAPDSSRSSAAAAAAAAAGDAADQQEEAKVPGCLPLKRLYINRCSKLACDEGLVLIGQLAAGSLQELVVRNAGATVGDDGLRGLLGCSSLTTLDITSSSVTEQGLRELLSALPGLEDLQLGSCRGLRRGARQAAAAGVGQLQRYLRQAAAADAPAAAGKRRR</sequence>
<dbReference type="PANTHER" id="PTHR38926:SF5">
    <property type="entry name" value="F-BOX AND LEUCINE-RICH REPEAT PROTEIN 6"/>
    <property type="match status" value="1"/>
</dbReference>
<feature type="compositionally biased region" description="Low complexity" evidence="2">
    <location>
        <begin position="137"/>
        <end position="154"/>
    </location>
</feature>
<feature type="compositionally biased region" description="Acidic residues" evidence="2">
    <location>
        <begin position="62"/>
        <end position="74"/>
    </location>
</feature>
<comment type="subcellular location">
    <subcellularLocation>
        <location evidence="1">Cytoplasm</location>
        <location evidence="1">Cytoskeleton</location>
        <location evidence="1">Cilium axoneme</location>
    </subcellularLocation>
</comment>
<dbReference type="PANTHER" id="PTHR38926">
    <property type="entry name" value="F-BOX DOMAIN CONTAINING PROTEIN, EXPRESSED"/>
    <property type="match status" value="1"/>
</dbReference>
<dbReference type="InterPro" id="IPR032675">
    <property type="entry name" value="LRR_dom_sf"/>
</dbReference>
<dbReference type="EMBL" id="CP126209">
    <property type="protein sequence ID" value="WIA11087.1"/>
    <property type="molecule type" value="Genomic_DNA"/>
</dbReference>
<keyword evidence="4" id="KW-1185">Reference proteome</keyword>
<evidence type="ECO:0000256" key="2">
    <source>
        <dbReference type="SAM" id="MobiDB-lite"/>
    </source>
</evidence>
<dbReference type="SUPFAM" id="SSF81383">
    <property type="entry name" value="F-box domain"/>
    <property type="match status" value="1"/>
</dbReference>
<feature type="compositionally biased region" description="Acidic residues" evidence="2">
    <location>
        <begin position="94"/>
        <end position="109"/>
    </location>
</feature>
<dbReference type="InterPro" id="IPR036047">
    <property type="entry name" value="F-box-like_dom_sf"/>
</dbReference>
<evidence type="ECO:0000313" key="4">
    <source>
        <dbReference type="Proteomes" id="UP001244341"/>
    </source>
</evidence>
<reference evidence="3 4" key="1">
    <citation type="submission" date="2023-05" db="EMBL/GenBank/DDBJ databases">
        <title>A 100% complete, gapless, phased diploid assembly of the Scenedesmus obliquus UTEX 3031 genome.</title>
        <authorList>
            <person name="Biondi T.C."/>
            <person name="Hanschen E.R."/>
            <person name="Kwon T."/>
            <person name="Eng W."/>
            <person name="Kruse C.P.S."/>
            <person name="Koehler S.I."/>
            <person name="Kunde Y."/>
            <person name="Gleasner C.D."/>
            <person name="You Mak K.T."/>
            <person name="Polle J."/>
            <person name="Hovde B.T."/>
            <person name="Starkenburg S.R."/>
        </authorList>
    </citation>
    <scope>NUCLEOTIDE SEQUENCE [LARGE SCALE GENOMIC DNA]</scope>
    <source>
        <strain evidence="3 4">DOE0152z</strain>
    </source>
</reference>
<organism evidence="3 4">
    <name type="scientific">Tetradesmus obliquus</name>
    <name type="common">Green alga</name>
    <name type="synonym">Acutodesmus obliquus</name>
    <dbReference type="NCBI Taxonomy" id="3088"/>
    <lineage>
        <taxon>Eukaryota</taxon>
        <taxon>Viridiplantae</taxon>
        <taxon>Chlorophyta</taxon>
        <taxon>core chlorophytes</taxon>
        <taxon>Chlorophyceae</taxon>
        <taxon>CS clade</taxon>
        <taxon>Sphaeropleales</taxon>
        <taxon>Scenedesmaceae</taxon>
        <taxon>Tetradesmus</taxon>
    </lineage>
</organism>
<accession>A0ABY8TRW9</accession>
<feature type="region of interest" description="Disordered" evidence="2">
    <location>
        <begin position="1"/>
        <end position="154"/>
    </location>
</feature>
<feature type="compositionally biased region" description="Low complexity" evidence="2">
    <location>
        <begin position="214"/>
        <end position="229"/>
    </location>
</feature>
<dbReference type="Proteomes" id="UP001244341">
    <property type="component" value="Chromosome 2b"/>
</dbReference>
<dbReference type="Gene3D" id="3.80.10.10">
    <property type="entry name" value="Ribonuclease Inhibitor"/>
    <property type="match status" value="3"/>
</dbReference>
<dbReference type="SUPFAM" id="SSF52047">
    <property type="entry name" value="RNI-like"/>
    <property type="match status" value="1"/>
</dbReference>
<evidence type="ECO:0000313" key="3">
    <source>
        <dbReference type="EMBL" id="WIA11087.1"/>
    </source>
</evidence>